<protein>
    <submittedName>
        <fullName evidence="1">Uncharacterized protein</fullName>
    </submittedName>
</protein>
<dbReference type="OrthoDB" id="9766398at2"/>
<dbReference type="EMBL" id="CP036279">
    <property type="protein sequence ID" value="QDU63471.1"/>
    <property type="molecule type" value="Genomic_DNA"/>
</dbReference>
<dbReference type="AlphaFoldDB" id="A0A518B924"/>
<gene>
    <name evidence="1" type="ORF">Pan216_43510</name>
</gene>
<dbReference type="RefSeq" id="WP_145260974.1">
    <property type="nucleotide sequence ID" value="NZ_CP036279.1"/>
</dbReference>
<proteinExistence type="predicted"/>
<evidence type="ECO:0000313" key="1">
    <source>
        <dbReference type="EMBL" id="QDU63471.1"/>
    </source>
</evidence>
<reference evidence="1 2" key="1">
    <citation type="submission" date="2019-02" db="EMBL/GenBank/DDBJ databases">
        <title>Deep-cultivation of Planctomycetes and their phenomic and genomic characterization uncovers novel biology.</title>
        <authorList>
            <person name="Wiegand S."/>
            <person name="Jogler M."/>
            <person name="Boedeker C."/>
            <person name="Pinto D."/>
            <person name="Vollmers J."/>
            <person name="Rivas-Marin E."/>
            <person name="Kohn T."/>
            <person name="Peeters S.H."/>
            <person name="Heuer A."/>
            <person name="Rast P."/>
            <person name="Oberbeckmann S."/>
            <person name="Bunk B."/>
            <person name="Jeske O."/>
            <person name="Meyerdierks A."/>
            <person name="Storesund J.E."/>
            <person name="Kallscheuer N."/>
            <person name="Luecker S."/>
            <person name="Lage O.M."/>
            <person name="Pohl T."/>
            <person name="Merkel B.J."/>
            <person name="Hornburger P."/>
            <person name="Mueller R.-W."/>
            <person name="Bruemmer F."/>
            <person name="Labrenz M."/>
            <person name="Spormann A.M."/>
            <person name="Op den Camp H."/>
            <person name="Overmann J."/>
            <person name="Amann R."/>
            <person name="Jetten M.S.M."/>
            <person name="Mascher T."/>
            <person name="Medema M.H."/>
            <person name="Devos D.P."/>
            <person name="Kaster A.-K."/>
            <person name="Ovreas L."/>
            <person name="Rohde M."/>
            <person name="Galperin M.Y."/>
            <person name="Jogler C."/>
        </authorList>
    </citation>
    <scope>NUCLEOTIDE SEQUENCE [LARGE SCALE GENOMIC DNA]</scope>
    <source>
        <strain evidence="1 2">Pan216</strain>
    </source>
</reference>
<dbReference type="KEGG" id="knv:Pan216_43510"/>
<organism evidence="1 2">
    <name type="scientific">Kolteria novifilia</name>
    <dbReference type="NCBI Taxonomy" id="2527975"/>
    <lineage>
        <taxon>Bacteria</taxon>
        <taxon>Pseudomonadati</taxon>
        <taxon>Planctomycetota</taxon>
        <taxon>Planctomycetia</taxon>
        <taxon>Kolteriales</taxon>
        <taxon>Kolteriaceae</taxon>
        <taxon>Kolteria</taxon>
    </lineage>
</organism>
<dbReference type="Proteomes" id="UP000317093">
    <property type="component" value="Chromosome"/>
</dbReference>
<evidence type="ECO:0000313" key="2">
    <source>
        <dbReference type="Proteomes" id="UP000317093"/>
    </source>
</evidence>
<accession>A0A518B924</accession>
<sequence>MVHEFLKYSDRIDVLPVLHGSGDVAVRVREELFRGDYDCLAVPLPATLAPLVMEAIDYLPAVTAVIQPEPSGNGASYVPIDPCQPVIAGLRFAQRERMAVEFIDLETSQFEPSSAYLPDPYALKEVPVEKFSAAILPALPRPPADSQLDQRVRRMAFELHRLELDYERILFLPSLLDWPWIREAYQERRDYPDHETFFTPSQIATVAEETLAFFLGELPFVTALYERARSTLDPDENLSIDGVKELILVARDRWQSARKGNRNWLSPKLLGIYFQYVRNLTLLGKRMTPDLYTLVMAAKQVGGDTFALNVLETARDFPVEFEPAPFEKMKMGIDQADLPGEGVLPVVSRLPGPSSSWRPLELKPEPPPRTSQRWEQMWDPYRQCSWPAEDARIESFHTHVREQAQALLGADLARSEKFTTSVKDGIDIRETLRNWHSGDLYVKEIPPTRGGIEVVVFLFDVPADPDKYAWRTTWHAEHAEESTIGLFATDFRHDLVGPGIGRANYGGVFFLYPPRMIPDIWSDPRIPRTQTLEERLLAAALLHSGERHVAVIAPCPLKASWRRLARRLGKRLLHIPLSRFSGRMIDRLRIVHVLNGKEVRSYAAAFIRGE</sequence>
<name>A0A518B924_9BACT</name>
<keyword evidence="2" id="KW-1185">Reference proteome</keyword>